<dbReference type="InterPro" id="IPR029035">
    <property type="entry name" value="DHS-like_NAD/FAD-binding_dom"/>
</dbReference>
<dbReference type="PROSITE" id="PS50305">
    <property type="entry name" value="SIRTUIN"/>
    <property type="match status" value="1"/>
</dbReference>
<keyword evidence="5" id="KW-0862">Zinc</keyword>
<dbReference type="InterPro" id="IPR050134">
    <property type="entry name" value="NAD-dep_sirtuin_deacylases"/>
</dbReference>
<evidence type="ECO:0000256" key="4">
    <source>
        <dbReference type="ARBA" id="ARBA00022723"/>
    </source>
</evidence>
<dbReference type="Gene3D" id="3.40.50.1220">
    <property type="entry name" value="TPP-binding domain"/>
    <property type="match status" value="1"/>
</dbReference>
<comment type="caution">
    <text evidence="7">Lacks conserved residue(s) required for the propagation of feature annotation.</text>
</comment>
<comment type="cofactor">
    <cofactor evidence="1">
        <name>Zn(2+)</name>
        <dbReference type="ChEBI" id="CHEBI:29105"/>
    </cofactor>
</comment>
<dbReference type="GO" id="GO:0017136">
    <property type="term" value="F:histone deacetylase activity, NAD-dependent"/>
    <property type="evidence" value="ECO:0007669"/>
    <property type="project" value="TreeGrafter"/>
</dbReference>
<keyword evidence="3" id="KW-0808">Transferase</keyword>
<evidence type="ECO:0000256" key="3">
    <source>
        <dbReference type="ARBA" id="ARBA00022679"/>
    </source>
</evidence>
<dbReference type="OrthoDB" id="420264at2759"/>
<dbReference type="InterPro" id="IPR026591">
    <property type="entry name" value="Sirtuin_cat_small_dom_sf"/>
</dbReference>
<dbReference type="Pfam" id="PF02146">
    <property type="entry name" value="SIR2"/>
    <property type="match status" value="1"/>
</dbReference>
<dbReference type="AlphaFoldDB" id="A0A4V1IV82"/>
<evidence type="ECO:0000256" key="1">
    <source>
        <dbReference type="ARBA" id="ARBA00001947"/>
    </source>
</evidence>
<evidence type="ECO:0000256" key="5">
    <source>
        <dbReference type="ARBA" id="ARBA00022833"/>
    </source>
</evidence>
<dbReference type="EMBL" id="ML014128">
    <property type="protein sequence ID" value="RKP03149.1"/>
    <property type="molecule type" value="Genomic_DNA"/>
</dbReference>
<dbReference type="PANTHER" id="PTHR11085">
    <property type="entry name" value="NAD-DEPENDENT PROTEIN DEACYLASE SIRTUIN-5, MITOCHONDRIAL-RELATED"/>
    <property type="match status" value="1"/>
</dbReference>
<dbReference type="InterPro" id="IPR003000">
    <property type="entry name" value="Sirtuin"/>
</dbReference>
<accession>A0A4V1IV82</accession>
<keyword evidence="6" id="KW-0520">NAD</keyword>
<dbReference type="Proteomes" id="UP000274922">
    <property type="component" value="Unassembled WGS sequence"/>
</dbReference>
<dbReference type="GO" id="GO:0046872">
    <property type="term" value="F:metal ion binding"/>
    <property type="evidence" value="ECO:0007669"/>
    <property type="project" value="UniProtKB-KW"/>
</dbReference>
<feature type="domain" description="Deacetylase sirtuin-type" evidence="8">
    <location>
        <begin position="13"/>
        <end position="304"/>
    </location>
</feature>
<comment type="similarity">
    <text evidence="2">Belongs to the sirtuin family. Class I subfamily.</text>
</comment>
<dbReference type="Gene3D" id="3.30.1600.10">
    <property type="entry name" value="SIR2/SIRT2 'Small Domain"/>
    <property type="match status" value="1"/>
</dbReference>
<evidence type="ECO:0000256" key="6">
    <source>
        <dbReference type="ARBA" id="ARBA00023027"/>
    </source>
</evidence>
<dbReference type="PANTHER" id="PTHR11085:SF6">
    <property type="entry name" value="NAD-DEPENDENT PROTEIN DEACETYLASE SIRTUIN-2"/>
    <property type="match status" value="1"/>
</dbReference>
<dbReference type="SUPFAM" id="SSF52467">
    <property type="entry name" value="DHS-like NAD/FAD-binding domain"/>
    <property type="match status" value="1"/>
</dbReference>
<proteinExistence type="inferred from homology"/>
<evidence type="ECO:0000256" key="2">
    <source>
        <dbReference type="ARBA" id="ARBA00006924"/>
    </source>
</evidence>
<evidence type="ECO:0000256" key="7">
    <source>
        <dbReference type="PROSITE-ProRule" id="PRU00236"/>
    </source>
</evidence>
<dbReference type="STRING" id="1555241.A0A4V1IV82"/>
<dbReference type="GO" id="GO:0005634">
    <property type="term" value="C:nucleus"/>
    <property type="evidence" value="ECO:0007669"/>
    <property type="project" value="TreeGrafter"/>
</dbReference>
<dbReference type="GO" id="GO:0070403">
    <property type="term" value="F:NAD+ binding"/>
    <property type="evidence" value="ECO:0007669"/>
    <property type="project" value="InterPro"/>
</dbReference>
<dbReference type="InterPro" id="IPR026590">
    <property type="entry name" value="Ssirtuin_cat_dom"/>
</dbReference>
<reference evidence="10" key="1">
    <citation type="journal article" date="2018" name="Nat. Microbiol.">
        <title>Leveraging single-cell genomics to expand the fungal tree of life.</title>
        <authorList>
            <person name="Ahrendt S.R."/>
            <person name="Quandt C.A."/>
            <person name="Ciobanu D."/>
            <person name="Clum A."/>
            <person name="Salamov A."/>
            <person name="Andreopoulos B."/>
            <person name="Cheng J.F."/>
            <person name="Woyke T."/>
            <person name="Pelin A."/>
            <person name="Henrissat B."/>
            <person name="Reynolds N.K."/>
            <person name="Benny G.L."/>
            <person name="Smith M.E."/>
            <person name="James T.Y."/>
            <person name="Grigoriev I.V."/>
        </authorList>
    </citation>
    <scope>NUCLEOTIDE SEQUENCE [LARGE SCALE GENOMIC DNA]</scope>
    <source>
        <strain evidence="10">ATCC 52028</strain>
    </source>
</reference>
<sequence>MGLSVTGTFLPSAVLSDSSIEAFAAKVREMRRPRIVVLSGAGISTAAGIPDFRTPGTGLYANLAKYRLPAPEAIFDLNYFRMRPDAFWTLARELDPSRYVPTYTHFFIRALHEQGWLLRNYTQNIDMLERKAGIPEDLLVEAHGTFATARCLGPRTAAAASAPPSMITTSAATNTTTCSLTLDFTDYMARLQRDEVPVRCPSCGGLVKPSITFFGESLPPRFDLAWDDLPQADLLIVLGTSLMVQPFASLISQVGAHVPRLLINREAAWARMAPLPTTSTRRDALYLGTTDDGCRRLAELLGIAPLVQALQDAYHAAHAAASSPASPASAAAVAALGVPAASAFGVEGTQQVALDQHFGQRQFLDVEAVGVEKPLAENEFQNDVFEL</sequence>
<organism evidence="9 10">
    <name type="scientific">Caulochytrium protostelioides</name>
    <dbReference type="NCBI Taxonomy" id="1555241"/>
    <lineage>
        <taxon>Eukaryota</taxon>
        <taxon>Fungi</taxon>
        <taxon>Fungi incertae sedis</taxon>
        <taxon>Chytridiomycota</taxon>
        <taxon>Chytridiomycota incertae sedis</taxon>
        <taxon>Chytridiomycetes</taxon>
        <taxon>Caulochytriales</taxon>
        <taxon>Caulochytriaceae</taxon>
        <taxon>Caulochytrium</taxon>
    </lineage>
</organism>
<protein>
    <recommendedName>
        <fullName evidence="8">Deacetylase sirtuin-type domain-containing protein</fullName>
    </recommendedName>
</protein>
<evidence type="ECO:0000313" key="9">
    <source>
        <dbReference type="EMBL" id="RKP03149.1"/>
    </source>
</evidence>
<evidence type="ECO:0000313" key="10">
    <source>
        <dbReference type="Proteomes" id="UP000274922"/>
    </source>
</evidence>
<keyword evidence="10" id="KW-1185">Reference proteome</keyword>
<evidence type="ECO:0000259" key="8">
    <source>
        <dbReference type="PROSITE" id="PS50305"/>
    </source>
</evidence>
<gene>
    <name evidence="9" type="ORF">CXG81DRAFT_29369</name>
</gene>
<name>A0A4V1IV82_9FUNG</name>
<keyword evidence="4" id="KW-0479">Metal-binding</keyword>